<evidence type="ECO:0000256" key="1">
    <source>
        <dbReference type="SAM" id="Phobius"/>
    </source>
</evidence>
<keyword evidence="1" id="KW-0472">Membrane</keyword>
<evidence type="ECO:0008006" key="4">
    <source>
        <dbReference type="Google" id="ProtNLM"/>
    </source>
</evidence>
<evidence type="ECO:0000313" key="3">
    <source>
        <dbReference type="Proteomes" id="UP000193498"/>
    </source>
</evidence>
<organism evidence="2 3">
    <name type="scientific">Basidiobolus meristosporus CBS 931.73</name>
    <dbReference type="NCBI Taxonomy" id="1314790"/>
    <lineage>
        <taxon>Eukaryota</taxon>
        <taxon>Fungi</taxon>
        <taxon>Fungi incertae sedis</taxon>
        <taxon>Zoopagomycota</taxon>
        <taxon>Entomophthoromycotina</taxon>
        <taxon>Basidiobolomycetes</taxon>
        <taxon>Basidiobolales</taxon>
        <taxon>Basidiobolaceae</taxon>
        <taxon>Basidiobolus</taxon>
    </lineage>
</organism>
<feature type="transmembrane region" description="Helical" evidence="1">
    <location>
        <begin position="214"/>
        <end position="236"/>
    </location>
</feature>
<comment type="caution">
    <text evidence="2">The sequence shown here is derived from an EMBL/GenBank/DDBJ whole genome shotgun (WGS) entry which is preliminary data.</text>
</comment>
<accession>A0A1Y1XDE5</accession>
<dbReference type="InterPro" id="IPR029063">
    <property type="entry name" value="SAM-dependent_MTases_sf"/>
</dbReference>
<dbReference type="OrthoDB" id="2101715at2759"/>
<dbReference type="AlphaFoldDB" id="A0A1Y1XDE5"/>
<protein>
    <recommendedName>
        <fullName evidence="4">S-adenosyl-L-methionine-dependent methyltransferase</fullName>
    </recommendedName>
</protein>
<reference evidence="2 3" key="1">
    <citation type="submission" date="2016-07" db="EMBL/GenBank/DDBJ databases">
        <title>Pervasive Adenine N6-methylation of Active Genes in Fungi.</title>
        <authorList>
            <consortium name="DOE Joint Genome Institute"/>
            <person name="Mondo S.J."/>
            <person name="Dannebaum R.O."/>
            <person name="Kuo R.C."/>
            <person name="Labutti K."/>
            <person name="Haridas S."/>
            <person name="Kuo A."/>
            <person name="Salamov A."/>
            <person name="Ahrendt S.R."/>
            <person name="Lipzen A."/>
            <person name="Sullivan W."/>
            <person name="Andreopoulos W.B."/>
            <person name="Clum A."/>
            <person name="Lindquist E."/>
            <person name="Daum C."/>
            <person name="Ramamoorthy G.K."/>
            <person name="Gryganskyi A."/>
            <person name="Culley D."/>
            <person name="Magnuson J.K."/>
            <person name="James T.Y."/>
            <person name="O'Malley M.A."/>
            <person name="Stajich J.E."/>
            <person name="Spatafora J.W."/>
            <person name="Visel A."/>
            <person name="Grigoriev I.V."/>
        </authorList>
    </citation>
    <scope>NUCLEOTIDE SEQUENCE [LARGE SCALE GENOMIC DNA]</scope>
    <source>
        <strain evidence="2 3">CBS 931.73</strain>
    </source>
</reference>
<dbReference type="InParanoid" id="A0A1Y1XDE5"/>
<sequence>MRIPRVHLFEWHEKSWFPDLIRDQVTLLLMAVWRFDPPLPSILKPLYTAPYAAIFPTLVKTLELLRATTVCDLCSGGGGPTIKLARSMEKKLDIDVNFILTDLYPNFSVIEHVNKKENNVMYCLHPVDALSLTRETLNQITSSPTQWGAGLRPVLPNENVLYTCFGSFHHFRPELAEEMLRNLLTSIRFEEDEESETYNGILIAEMSFRNWRSILGVVFLLPLFILLASTTVLFPHMTTIRFFYTFVLPVVPLTIVWDGVVSCLRTYTSEELLAMAKKATEQSSSIEFEWEYGEIQCLPFGLLGVNYFVGIPRKYVKPVKE</sequence>
<dbReference type="SUPFAM" id="SSF53335">
    <property type="entry name" value="S-adenosyl-L-methionine-dependent methyltransferases"/>
    <property type="match status" value="1"/>
</dbReference>
<evidence type="ECO:0000313" key="2">
    <source>
        <dbReference type="EMBL" id="ORX83759.1"/>
    </source>
</evidence>
<keyword evidence="1" id="KW-1133">Transmembrane helix</keyword>
<dbReference type="EMBL" id="MCFE01000630">
    <property type="protein sequence ID" value="ORX83759.1"/>
    <property type="molecule type" value="Genomic_DNA"/>
</dbReference>
<feature type="transmembrane region" description="Helical" evidence="1">
    <location>
        <begin position="242"/>
        <end position="267"/>
    </location>
</feature>
<keyword evidence="1" id="KW-0812">Transmembrane</keyword>
<name>A0A1Y1XDE5_9FUNG</name>
<gene>
    <name evidence="2" type="ORF">K493DRAFT_239703</name>
</gene>
<keyword evidence="3" id="KW-1185">Reference proteome</keyword>
<dbReference type="Proteomes" id="UP000193498">
    <property type="component" value="Unassembled WGS sequence"/>
</dbReference>
<dbReference type="STRING" id="1314790.A0A1Y1XDE5"/>
<proteinExistence type="predicted"/>